<organism evidence="2 3">
    <name type="scientific">Cyclotella cryptica</name>
    <dbReference type="NCBI Taxonomy" id="29204"/>
    <lineage>
        <taxon>Eukaryota</taxon>
        <taxon>Sar</taxon>
        <taxon>Stramenopiles</taxon>
        <taxon>Ochrophyta</taxon>
        <taxon>Bacillariophyta</taxon>
        <taxon>Coscinodiscophyceae</taxon>
        <taxon>Thalassiosirophycidae</taxon>
        <taxon>Stephanodiscales</taxon>
        <taxon>Stephanodiscaceae</taxon>
        <taxon>Cyclotella</taxon>
    </lineage>
</organism>
<gene>
    <name evidence="2" type="ORF">HJC23_001013</name>
</gene>
<feature type="region of interest" description="Disordered" evidence="1">
    <location>
        <begin position="155"/>
        <end position="181"/>
    </location>
</feature>
<dbReference type="Proteomes" id="UP001516023">
    <property type="component" value="Unassembled WGS sequence"/>
</dbReference>
<feature type="region of interest" description="Disordered" evidence="1">
    <location>
        <begin position="45"/>
        <end position="129"/>
    </location>
</feature>
<evidence type="ECO:0000313" key="2">
    <source>
        <dbReference type="EMBL" id="KAL3780731.1"/>
    </source>
</evidence>
<reference evidence="2 3" key="1">
    <citation type="journal article" date="2020" name="G3 (Bethesda)">
        <title>Improved Reference Genome for Cyclotella cryptica CCMP332, a Model for Cell Wall Morphogenesis, Salinity Adaptation, and Lipid Production in Diatoms (Bacillariophyta).</title>
        <authorList>
            <person name="Roberts W.R."/>
            <person name="Downey K.M."/>
            <person name="Ruck E.C."/>
            <person name="Traller J.C."/>
            <person name="Alverson A.J."/>
        </authorList>
    </citation>
    <scope>NUCLEOTIDE SEQUENCE [LARGE SCALE GENOMIC DNA]</scope>
    <source>
        <strain evidence="2 3">CCMP332</strain>
    </source>
</reference>
<dbReference type="EMBL" id="JABMIG020000339">
    <property type="protein sequence ID" value="KAL3780731.1"/>
    <property type="molecule type" value="Genomic_DNA"/>
</dbReference>
<name>A0ABD3NZ11_9STRA</name>
<proteinExistence type="predicted"/>
<sequence length="181" mass="19556">MSGNDDIDTWRQAHLRLTFAIVKSRDNIAKELAIRRYLLEEITRGKALPVPTPKKAASKSKNGAGPAANGNEAKLKKKPASKPGKTEESTKTMVVSKSSDVKKINDAKKSKDDGAKKAPHKKANVTKSKLDVPLMTTEILLNNKVLPITNDVGEIANETSSGSDGEGNEDALRVDWNQSVP</sequence>
<accession>A0ABD3NZ11</accession>
<keyword evidence="3" id="KW-1185">Reference proteome</keyword>
<evidence type="ECO:0000313" key="3">
    <source>
        <dbReference type="Proteomes" id="UP001516023"/>
    </source>
</evidence>
<comment type="caution">
    <text evidence="2">The sequence shown here is derived from an EMBL/GenBank/DDBJ whole genome shotgun (WGS) entry which is preliminary data.</text>
</comment>
<dbReference type="AlphaFoldDB" id="A0ABD3NZ11"/>
<feature type="compositionally biased region" description="Low complexity" evidence="1">
    <location>
        <begin position="53"/>
        <end position="71"/>
    </location>
</feature>
<evidence type="ECO:0000256" key="1">
    <source>
        <dbReference type="SAM" id="MobiDB-lite"/>
    </source>
</evidence>
<protein>
    <submittedName>
        <fullName evidence="2">Uncharacterized protein</fullName>
    </submittedName>
</protein>
<feature type="compositionally biased region" description="Basic and acidic residues" evidence="1">
    <location>
        <begin position="99"/>
        <end position="116"/>
    </location>
</feature>